<dbReference type="Pfam" id="PF05232">
    <property type="entry name" value="BTP"/>
    <property type="match status" value="2"/>
</dbReference>
<keyword evidence="1" id="KW-1133">Transmembrane helix</keyword>
<organism evidence="3 4">
    <name type="scientific">Exercitatus varius</name>
    <dbReference type="NCBI Taxonomy" id="67857"/>
    <lineage>
        <taxon>Bacteria</taxon>
        <taxon>Pseudomonadati</taxon>
        <taxon>Pseudomonadota</taxon>
        <taxon>Gammaproteobacteria</taxon>
        <taxon>Pasteurellales</taxon>
        <taxon>Pasteurellaceae</taxon>
        <taxon>Exercitatus</taxon>
    </lineage>
</organism>
<dbReference type="NCBIfam" id="NF033664">
    <property type="entry name" value="PACE_transport"/>
    <property type="match status" value="1"/>
</dbReference>
<dbReference type="InterPro" id="IPR007896">
    <property type="entry name" value="BTP_bacteria"/>
</dbReference>
<gene>
    <name evidence="3" type="ORF">P7M15_10300</name>
</gene>
<feature type="transmembrane region" description="Helical" evidence="1">
    <location>
        <begin position="105"/>
        <end position="126"/>
    </location>
</feature>
<protein>
    <submittedName>
        <fullName evidence="3">PACE efflux transporter</fullName>
    </submittedName>
</protein>
<feature type="transmembrane region" description="Helical" evidence="1">
    <location>
        <begin position="7"/>
        <end position="25"/>
    </location>
</feature>
<dbReference type="Proteomes" id="UP001214976">
    <property type="component" value="Unassembled WGS sequence"/>
</dbReference>
<keyword evidence="1" id="KW-0812">Transmembrane</keyword>
<keyword evidence="1" id="KW-0472">Membrane</keyword>
<dbReference type="AlphaFoldDB" id="A0AAW6QBW5"/>
<accession>A0AAW6QBW5</accession>
<reference evidence="3" key="1">
    <citation type="submission" date="2023-03" db="EMBL/GenBank/DDBJ databases">
        <title>Classification of Bisgaard taxon 6 and taxon 10 as Exercitatus varius gen. nov., spec. nov.</title>
        <authorList>
            <person name="Christensen H."/>
        </authorList>
    </citation>
    <scope>NUCLEOTIDE SEQUENCE</scope>
    <source>
        <strain evidence="3">86116</strain>
    </source>
</reference>
<dbReference type="RefSeq" id="WP_317477785.1">
    <property type="nucleotide sequence ID" value="NZ_JARQTW010000018.1"/>
</dbReference>
<evidence type="ECO:0000313" key="4">
    <source>
        <dbReference type="Proteomes" id="UP001214976"/>
    </source>
</evidence>
<feature type="transmembrane region" description="Helical" evidence="1">
    <location>
        <begin position="79"/>
        <end position="99"/>
    </location>
</feature>
<name>A0AAW6QBW5_9PAST</name>
<feature type="transmembrane region" description="Helical" evidence="1">
    <location>
        <begin position="37"/>
        <end position="58"/>
    </location>
</feature>
<dbReference type="InterPro" id="IPR058208">
    <property type="entry name" value="PACE"/>
</dbReference>
<feature type="domain" description="Chlorhexidine efflux transporter" evidence="2">
    <location>
        <begin position="2"/>
        <end position="63"/>
    </location>
</feature>
<proteinExistence type="predicted"/>
<feature type="domain" description="Chlorhexidine efflux transporter" evidence="2">
    <location>
        <begin position="70"/>
        <end position="131"/>
    </location>
</feature>
<evidence type="ECO:0000259" key="2">
    <source>
        <dbReference type="Pfam" id="PF05232"/>
    </source>
</evidence>
<evidence type="ECO:0000313" key="3">
    <source>
        <dbReference type="EMBL" id="MDG2950896.1"/>
    </source>
</evidence>
<sequence length="137" mass="15866">MTALERLFHAILFEFLAIIISIFAVKLTTSHPTAETGIVIVLISVIAVFWNILFNWIFDKYFPGAREKRRTLLRIFHTLAFEAGLLAFTLPLVAFILKISWLDAFIMDISLTLLIVVYTFFFNLIYDHLRAVILRQS</sequence>
<dbReference type="EMBL" id="JARQTW010000018">
    <property type="protein sequence ID" value="MDG2950896.1"/>
    <property type="molecule type" value="Genomic_DNA"/>
</dbReference>
<comment type="caution">
    <text evidence="3">The sequence shown here is derived from an EMBL/GenBank/DDBJ whole genome shotgun (WGS) entry which is preliminary data.</text>
</comment>
<evidence type="ECO:0000256" key="1">
    <source>
        <dbReference type="SAM" id="Phobius"/>
    </source>
</evidence>